<dbReference type="PROSITE" id="PS50850">
    <property type="entry name" value="MFS"/>
    <property type="match status" value="1"/>
</dbReference>
<dbReference type="GO" id="GO:0046943">
    <property type="term" value="F:carboxylic acid transmembrane transporter activity"/>
    <property type="evidence" value="ECO:0007669"/>
    <property type="project" value="TreeGrafter"/>
</dbReference>
<dbReference type="SUPFAM" id="SSF103473">
    <property type="entry name" value="MFS general substrate transporter"/>
    <property type="match status" value="1"/>
</dbReference>
<feature type="transmembrane region" description="Helical" evidence="5">
    <location>
        <begin position="290"/>
        <end position="308"/>
    </location>
</feature>
<dbReference type="InterPro" id="IPR036259">
    <property type="entry name" value="MFS_trans_sf"/>
</dbReference>
<dbReference type="RefSeq" id="WP_006868795.1">
    <property type="nucleotide sequence ID" value="NZ_BAHE01000057.1"/>
</dbReference>
<feature type="transmembrane region" description="Helical" evidence="5">
    <location>
        <begin position="174"/>
        <end position="194"/>
    </location>
</feature>
<protein>
    <submittedName>
        <fullName evidence="7">Benzoate transporter BenK</fullName>
    </submittedName>
</protein>
<reference evidence="7 8" key="1">
    <citation type="submission" date="2012-08" db="EMBL/GenBank/DDBJ databases">
        <title>Whole genome shotgun sequence of Gordonia namibiensis NBRC 108229.</title>
        <authorList>
            <person name="Isaki-Nakamura S."/>
            <person name="Hosoyama A."/>
            <person name="Tsuchikane K."/>
            <person name="Katsumata H."/>
            <person name="Baba S."/>
            <person name="Yamazaki S."/>
            <person name="Fujita N."/>
        </authorList>
    </citation>
    <scope>NUCLEOTIDE SEQUENCE [LARGE SCALE GENOMIC DNA]</scope>
    <source>
        <strain evidence="7 8">NBRC 108229</strain>
    </source>
</reference>
<gene>
    <name evidence="7" type="primary">benK</name>
    <name evidence="7" type="ORF">GONAM_57_00140</name>
</gene>
<feature type="transmembrane region" description="Helical" evidence="5">
    <location>
        <begin position="113"/>
        <end position="133"/>
    </location>
</feature>
<organism evidence="7 8">
    <name type="scientific">Gordonia namibiensis NBRC 108229</name>
    <dbReference type="NCBI Taxonomy" id="1208314"/>
    <lineage>
        <taxon>Bacteria</taxon>
        <taxon>Bacillati</taxon>
        <taxon>Actinomycetota</taxon>
        <taxon>Actinomycetes</taxon>
        <taxon>Mycobacteriales</taxon>
        <taxon>Gordoniaceae</taxon>
        <taxon>Gordonia</taxon>
    </lineage>
</organism>
<dbReference type="EMBL" id="BAHE01000057">
    <property type="protein sequence ID" value="GAC02663.1"/>
    <property type="molecule type" value="Genomic_DNA"/>
</dbReference>
<dbReference type="GO" id="GO:0005886">
    <property type="term" value="C:plasma membrane"/>
    <property type="evidence" value="ECO:0007669"/>
    <property type="project" value="UniProtKB-SubCell"/>
</dbReference>
<feature type="domain" description="Major facilitator superfamily (MFS) profile" evidence="6">
    <location>
        <begin position="18"/>
        <end position="433"/>
    </location>
</feature>
<keyword evidence="4 5" id="KW-0472">Membrane</keyword>
<evidence type="ECO:0000256" key="2">
    <source>
        <dbReference type="ARBA" id="ARBA00022692"/>
    </source>
</evidence>
<feature type="transmembrane region" description="Helical" evidence="5">
    <location>
        <begin position="411"/>
        <end position="430"/>
    </location>
</feature>
<dbReference type="PANTHER" id="PTHR23508:SF10">
    <property type="entry name" value="CARBOXYLIC ACID TRANSPORTER PROTEIN HOMOLOG"/>
    <property type="match status" value="1"/>
</dbReference>
<feature type="transmembrane region" description="Helical" evidence="5">
    <location>
        <begin position="56"/>
        <end position="77"/>
    </location>
</feature>
<dbReference type="InterPro" id="IPR011701">
    <property type="entry name" value="MFS"/>
</dbReference>
<keyword evidence="8" id="KW-1185">Reference proteome</keyword>
<feature type="transmembrane region" description="Helical" evidence="5">
    <location>
        <begin position="145"/>
        <end position="168"/>
    </location>
</feature>
<evidence type="ECO:0000256" key="1">
    <source>
        <dbReference type="ARBA" id="ARBA00004651"/>
    </source>
</evidence>
<feature type="transmembrane region" description="Helical" evidence="5">
    <location>
        <begin position="251"/>
        <end position="270"/>
    </location>
</feature>
<keyword evidence="3 5" id="KW-1133">Transmembrane helix</keyword>
<feature type="transmembrane region" description="Helical" evidence="5">
    <location>
        <begin position="89"/>
        <end position="107"/>
    </location>
</feature>
<accession>K6XE50</accession>
<feature type="transmembrane region" description="Helical" evidence="5">
    <location>
        <begin position="345"/>
        <end position="366"/>
    </location>
</feature>
<evidence type="ECO:0000313" key="8">
    <source>
        <dbReference type="Proteomes" id="UP000035058"/>
    </source>
</evidence>
<evidence type="ECO:0000313" key="7">
    <source>
        <dbReference type="EMBL" id="GAC02663.1"/>
    </source>
</evidence>
<dbReference type="CDD" id="cd17365">
    <property type="entry name" value="MFS_PcaK_like"/>
    <property type="match status" value="1"/>
</dbReference>
<evidence type="ECO:0000259" key="6">
    <source>
        <dbReference type="PROSITE" id="PS50850"/>
    </source>
</evidence>
<dbReference type="Pfam" id="PF07690">
    <property type="entry name" value="MFS_1"/>
    <property type="match status" value="1"/>
</dbReference>
<sequence length="448" mass="46120">MNSSTWTSPEHRRSVLWIVTLAAVAIVFDGYDLVVYGTVLPTLLDDPGQLGELTPATAGALGSYALIGVMIGALVAGAFGDRVGRRRMMLFNIVWFSIGMAATALATDLVSFGVLRCLTGIGIGGLVATAGAMVAEFAPTSKRNLFNAVVYSGVPAGGVLASVLAMLLADHIGWRGLFWIGALPLVTLLPLAVLKMPESPQWLAARGRYEEAREISTRTGIPVDLRARHLGVAPEPVPGKLGFAALATRRFAVPTLLLGMMSFVGLLLTYGLNTWLPQIMKANGFDAKGSLSFLLVLNGGAIVGGLIAARLADRRGPQQVVATSFCLATFALVCLTFGLPLPILLAAVAVAGTGTIGTQVLIYGFVSNFYPTEARGAGVAWCAGFGRLGGIVGPVIGGLLIGAGISSGTAFYLFAGIALAGAAATLLVVAPKAEPSTPTTPGVLATAE</sequence>
<proteinExistence type="predicted"/>
<evidence type="ECO:0000256" key="4">
    <source>
        <dbReference type="ARBA" id="ARBA00023136"/>
    </source>
</evidence>
<feature type="transmembrane region" description="Helical" evidence="5">
    <location>
        <begin position="320"/>
        <end position="339"/>
    </location>
</feature>
<dbReference type="PANTHER" id="PTHR23508">
    <property type="entry name" value="CARBOXYLIC ACID TRANSPORTER PROTEIN HOMOLOG"/>
    <property type="match status" value="1"/>
</dbReference>
<keyword evidence="2 5" id="KW-0812">Transmembrane</keyword>
<comment type="caution">
    <text evidence="7">The sequence shown here is derived from an EMBL/GenBank/DDBJ whole genome shotgun (WGS) entry which is preliminary data.</text>
</comment>
<dbReference type="AlphaFoldDB" id="K6XE50"/>
<feature type="transmembrane region" description="Helical" evidence="5">
    <location>
        <begin position="378"/>
        <end position="405"/>
    </location>
</feature>
<evidence type="ECO:0000256" key="5">
    <source>
        <dbReference type="SAM" id="Phobius"/>
    </source>
</evidence>
<dbReference type="InterPro" id="IPR020846">
    <property type="entry name" value="MFS_dom"/>
</dbReference>
<dbReference type="Gene3D" id="1.20.1250.20">
    <property type="entry name" value="MFS general substrate transporter like domains"/>
    <property type="match status" value="1"/>
</dbReference>
<evidence type="ECO:0000256" key="3">
    <source>
        <dbReference type="ARBA" id="ARBA00022989"/>
    </source>
</evidence>
<feature type="transmembrane region" description="Helical" evidence="5">
    <location>
        <begin position="15"/>
        <end position="36"/>
    </location>
</feature>
<dbReference type="Proteomes" id="UP000035058">
    <property type="component" value="Unassembled WGS sequence"/>
</dbReference>
<name>K6XE50_9ACTN</name>
<comment type="subcellular location">
    <subcellularLocation>
        <location evidence="1">Cell membrane</location>
        <topology evidence="1">Multi-pass membrane protein</topology>
    </subcellularLocation>
</comment>